<dbReference type="Pfam" id="PF06629">
    <property type="entry name" value="MipA"/>
    <property type="match status" value="1"/>
</dbReference>
<feature type="non-terminal residue" evidence="2">
    <location>
        <position position="90"/>
    </location>
</feature>
<dbReference type="Proteomes" id="UP000885750">
    <property type="component" value="Unassembled WGS sequence"/>
</dbReference>
<accession>A0A7V2T0T7</accession>
<reference evidence="2" key="1">
    <citation type="journal article" date="2020" name="mSystems">
        <title>Genome- and Community-Level Interaction Insights into Carbon Utilization and Element Cycling Functions of Hydrothermarchaeota in Hydrothermal Sediment.</title>
        <authorList>
            <person name="Zhou Z."/>
            <person name="Liu Y."/>
            <person name="Xu W."/>
            <person name="Pan J."/>
            <person name="Luo Z.H."/>
            <person name="Li M."/>
        </authorList>
    </citation>
    <scope>NUCLEOTIDE SEQUENCE [LARGE SCALE GENOMIC DNA]</scope>
    <source>
        <strain evidence="2">HyVt-493</strain>
    </source>
</reference>
<feature type="signal peptide" evidence="1">
    <location>
        <begin position="1"/>
        <end position="18"/>
    </location>
</feature>
<dbReference type="AlphaFoldDB" id="A0A7V2T0T7"/>
<feature type="chain" id="PRO_5030768217" description="MipA/OmpV family protein" evidence="1">
    <location>
        <begin position="19"/>
        <end position="90"/>
    </location>
</feature>
<keyword evidence="1" id="KW-0732">Signal</keyword>
<gene>
    <name evidence="2" type="ORF">ENJ51_00880</name>
</gene>
<organism evidence="2">
    <name type="scientific">Leucothrix mucor</name>
    <dbReference type="NCBI Taxonomy" id="45248"/>
    <lineage>
        <taxon>Bacteria</taxon>
        <taxon>Pseudomonadati</taxon>
        <taxon>Pseudomonadota</taxon>
        <taxon>Gammaproteobacteria</taxon>
        <taxon>Thiotrichales</taxon>
        <taxon>Thiotrichaceae</taxon>
        <taxon>Leucothrix</taxon>
    </lineage>
</organism>
<dbReference type="InterPro" id="IPR010583">
    <property type="entry name" value="MipA"/>
</dbReference>
<dbReference type="EMBL" id="DRMS01000034">
    <property type="protein sequence ID" value="HFC91344.1"/>
    <property type="molecule type" value="Genomic_DNA"/>
</dbReference>
<comment type="caution">
    <text evidence="2">The sequence shown here is derived from an EMBL/GenBank/DDBJ whole genome shotgun (WGS) entry which is preliminary data.</text>
</comment>
<evidence type="ECO:0008006" key="3">
    <source>
        <dbReference type="Google" id="ProtNLM"/>
    </source>
</evidence>
<evidence type="ECO:0000256" key="1">
    <source>
        <dbReference type="SAM" id="SignalP"/>
    </source>
</evidence>
<evidence type="ECO:0000313" key="2">
    <source>
        <dbReference type="EMBL" id="HFC91344.1"/>
    </source>
</evidence>
<proteinExistence type="predicted"/>
<protein>
    <recommendedName>
        <fullName evidence="3">MipA/OmpV family protein</fullName>
    </recommendedName>
</protein>
<sequence length="90" mass="9838">MLLKQTVIVLALVSSANASELNTVQVGLAALTENIPYKGKKDETLVSPLILFEYGRFSFDGEKLGYSLYKQNNLELQAVLAPSLLGYKST</sequence>
<name>A0A7V2T0T7_LEUMU</name>